<dbReference type="Proteomes" id="UP000031671">
    <property type="component" value="Unassembled WGS sequence"/>
</dbReference>
<keyword evidence="3" id="KW-1185">Reference proteome</keyword>
<dbReference type="AlphaFoldDB" id="A0A0B8P1V1"/>
<organism evidence="2 3">
    <name type="scientific">Vibrio ishigakensis</name>
    <dbReference type="NCBI Taxonomy" id="1481914"/>
    <lineage>
        <taxon>Bacteria</taxon>
        <taxon>Pseudomonadati</taxon>
        <taxon>Pseudomonadota</taxon>
        <taxon>Gammaproteobacteria</taxon>
        <taxon>Vibrionales</taxon>
        <taxon>Vibrionaceae</taxon>
        <taxon>Vibrio</taxon>
    </lineage>
</organism>
<reference evidence="2 3" key="1">
    <citation type="submission" date="2015-01" db="EMBL/GenBank/DDBJ databases">
        <title>Vibrio sp. C1 JCM 19231 whole genome shotgun sequence.</title>
        <authorList>
            <person name="Sawabe T."/>
            <person name="Meirelles P."/>
            <person name="Feng G."/>
            <person name="Sayaka M."/>
            <person name="Hattori M."/>
            <person name="Ohkuma M."/>
        </authorList>
    </citation>
    <scope>NUCLEOTIDE SEQUENCE [LARGE SCALE GENOMIC DNA]</scope>
    <source>
        <strain evidence="3">JCM 19231</strain>
    </source>
</reference>
<dbReference type="InterPro" id="IPR016040">
    <property type="entry name" value="NAD(P)-bd_dom"/>
</dbReference>
<sequence length="96" mass="10948">MLCDLLEELVPENQYSKQHAGGGGFRSLISFVQDRPGHDLRYAIDASKIEKELGWRPKETFNSGIRKTVSWYLENEAWWSRVLDGSYSLTRLGSGV</sequence>
<protein>
    <submittedName>
        <fullName evidence="2">dTDP-glucose 4,6-dehydratase</fullName>
        <ecNumber evidence="2">4.2.1.46</ecNumber>
    </submittedName>
</protein>
<accession>A0A0B8P1V1</accession>
<evidence type="ECO:0000313" key="3">
    <source>
        <dbReference type="Proteomes" id="UP000031671"/>
    </source>
</evidence>
<dbReference type="InterPro" id="IPR036291">
    <property type="entry name" value="NAD(P)-bd_dom_sf"/>
</dbReference>
<dbReference type="GO" id="GO:0008460">
    <property type="term" value="F:dTDP-glucose 4,6-dehydratase activity"/>
    <property type="evidence" value="ECO:0007669"/>
    <property type="project" value="UniProtKB-EC"/>
</dbReference>
<dbReference type="EMBL" id="BBRZ01000039">
    <property type="protein sequence ID" value="GAM56904.1"/>
    <property type="molecule type" value="Genomic_DNA"/>
</dbReference>
<proteinExistence type="predicted"/>
<evidence type="ECO:0000313" key="2">
    <source>
        <dbReference type="EMBL" id="GAM56904.1"/>
    </source>
</evidence>
<keyword evidence="2" id="KW-0456">Lyase</keyword>
<reference evidence="2 3" key="2">
    <citation type="submission" date="2015-01" db="EMBL/GenBank/DDBJ databases">
        <authorList>
            <consortium name="NBRP consortium"/>
            <person name="Sawabe T."/>
            <person name="Meirelles P."/>
            <person name="Feng G."/>
            <person name="Sayaka M."/>
            <person name="Hattori M."/>
            <person name="Ohkuma M."/>
        </authorList>
    </citation>
    <scope>NUCLEOTIDE SEQUENCE [LARGE SCALE GENOMIC DNA]</scope>
    <source>
        <strain evidence="3">JCM 19231</strain>
    </source>
</reference>
<dbReference type="Pfam" id="PF16363">
    <property type="entry name" value="GDP_Man_Dehyd"/>
    <property type="match status" value="1"/>
</dbReference>
<gene>
    <name evidence="2" type="ORF">JCM19231_2052</name>
</gene>
<dbReference type="EC" id="4.2.1.46" evidence="2"/>
<dbReference type="SUPFAM" id="SSF51735">
    <property type="entry name" value="NAD(P)-binding Rossmann-fold domains"/>
    <property type="match status" value="1"/>
</dbReference>
<feature type="domain" description="NAD(P)-binding" evidence="1">
    <location>
        <begin position="27"/>
        <end position="68"/>
    </location>
</feature>
<name>A0A0B8P1V1_9VIBR</name>
<dbReference type="PANTHER" id="PTHR43000">
    <property type="entry name" value="DTDP-D-GLUCOSE 4,6-DEHYDRATASE-RELATED"/>
    <property type="match status" value="1"/>
</dbReference>
<dbReference type="Gene3D" id="3.90.25.10">
    <property type="entry name" value="UDP-galactose 4-epimerase, domain 1"/>
    <property type="match status" value="1"/>
</dbReference>
<comment type="caution">
    <text evidence="2">The sequence shown here is derived from an EMBL/GenBank/DDBJ whole genome shotgun (WGS) entry which is preliminary data.</text>
</comment>
<dbReference type="Gene3D" id="3.40.50.720">
    <property type="entry name" value="NAD(P)-binding Rossmann-like Domain"/>
    <property type="match status" value="1"/>
</dbReference>
<evidence type="ECO:0000259" key="1">
    <source>
        <dbReference type="Pfam" id="PF16363"/>
    </source>
</evidence>